<proteinExistence type="predicted"/>
<comment type="caution">
    <text evidence="1">The sequence shown here is derived from an EMBL/GenBank/DDBJ whole genome shotgun (WGS) entry which is preliminary data.</text>
</comment>
<keyword evidence="2" id="KW-1185">Reference proteome</keyword>
<name>A0AAW3JUK0_9FIRM</name>
<dbReference type="RefSeq" id="WP_055940814.1">
    <property type="nucleotide sequence ID" value="NZ_JAQDCV010000006.1"/>
</dbReference>
<dbReference type="AlphaFoldDB" id="A0AAW3JUK0"/>
<protein>
    <submittedName>
        <fullName evidence="1">Uncharacterized protein</fullName>
    </submittedName>
</protein>
<reference evidence="1 2" key="1">
    <citation type="submission" date="2015-10" db="EMBL/GenBank/DDBJ databases">
        <title>Butyribacter intestini gen. nov., sp. nov., a butyric acid-producing bacterium of the family Lachnospiraceae isolated from the human faeces.</title>
        <authorList>
            <person name="Zou Y."/>
            <person name="Xue W."/>
            <person name="Luo G."/>
            <person name="Lv M."/>
        </authorList>
    </citation>
    <scope>NUCLEOTIDE SEQUENCE [LARGE SCALE GENOMIC DNA]</scope>
    <source>
        <strain evidence="1 2">TF01-11</strain>
    </source>
</reference>
<gene>
    <name evidence="1" type="ORF">APZ18_01130</name>
</gene>
<dbReference type="EMBL" id="LLKB01000001">
    <property type="protein sequence ID" value="KQC85840.1"/>
    <property type="molecule type" value="Genomic_DNA"/>
</dbReference>
<sequence length="313" mass="35808">MEHGLLRRYFAAFSKIPGFSNWVIAKASLELKKPEIKNICLRTEIGHSEMGNKYAEPGCSEISNKCNQTETGHSEMDNGDCDRNRYDADKVKCRLSDCIYYNDELAAEILRQKKNYALMSVSESFLDGSKIRLDIHLIKLISSSENTFNSPADRIKDSITDSDAKDKEHISDEYMGVESNGKICDMLFGNKEIIDFVESVDDKNPIHRNEKAVVPGFLIMEKFLEDKDLFGKETDKDIFDLKKRRKENKTTYDNKKMESAFKIEIKYILPVFAGERIYLYRDGNMITGMVQRSGCGSDENKGIKVFEIKCKGD</sequence>
<dbReference type="Proteomes" id="UP000050833">
    <property type="component" value="Unassembled WGS sequence"/>
</dbReference>
<evidence type="ECO:0000313" key="1">
    <source>
        <dbReference type="EMBL" id="KQC85840.1"/>
    </source>
</evidence>
<accession>A0AAW3JUK0</accession>
<organism evidence="1 2">
    <name type="scientific">Butyribacter intestini</name>
    <dbReference type="NCBI Taxonomy" id="1703332"/>
    <lineage>
        <taxon>Bacteria</taxon>
        <taxon>Bacillati</taxon>
        <taxon>Bacillota</taxon>
        <taxon>Clostridia</taxon>
        <taxon>Lachnospirales</taxon>
        <taxon>Lachnospiraceae</taxon>
        <taxon>Butyribacter</taxon>
    </lineage>
</organism>
<evidence type="ECO:0000313" key="2">
    <source>
        <dbReference type="Proteomes" id="UP000050833"/>
    </source>
</evidence>